<dbReference type="EMBL" id="CP042345">
    <property type="protein sequence ID" value="QEA15941.1"/>
    <property type="molecule type" value="Genomic_DNA"/>
</dbReference>
<name>A0A5B8S3D5_9SPHN</name>
<evidence type="ECO:0000313" key="3">
    <source>
        <dbReference type="EMBL" id="QEA15941.1"/>
    </source>
</evidence>
<feature type="region of interest" description="Disordered" evidence="1">
    <location>
        <begin position="199"/>
        <end position="239"/>
    </location>
</feature>
<feature type="region of interest" description="Disordered" evidence="1">
    <location>
        <begin position="274"/>
        <end position="299"/>
    </location>
</feature>
<feature type="transmembrane region" description="Helical" evidence="2">
    <location>
        <begin position="70"/>
        <end position="92"/>
    </location>
</feature>
<keyword evidence="4" id="KW-1185">Reference proteome</keyword>
<dbReference type="Proteomes" id="UP000321172">
    <property type="component" value="Chromosome"/>
</dbReference>
<keyword evidence="2" id="KW-0812">Transmembrane</keyword>
<gene>
    <name evidence="3" type="ORF">FRF71_07215</name>
</gene>
<dbReference type="AlphaFoldDB" id="A0A5B8S3D5"/>
<reference evidence="3 4" key="1">
    <citation type="journal article" date="2013" name="J. Microbiol. Biotechnol.">
        <title>Novosphingobium ginsenosidimutans sp. nov., with the ability to convert ginsenoside.</title>
        <authorList>
            <person name="Kim J.K."/>
            <person name="He D."/>
            <person name="Liu Q.M."/>
            <person name="Park H.Y."/>
            <person name="Jung M.S."/>
            <person name="Yoon M.H."/>
            <person name="Kim S.C."/>
            <person name="Im W.T."/>
        </authorList>
    </citation>
    <scope>NUCLEOTIDE SEQUENCE [LARGE SCALE GENOMIC DNA]</scope>
    <source>
        <strain evidence="3 4">FW-6</strain>
    </source>
</reference>
<feature type="compositionally biased region" description="Low complexity" evidence="1">
    <location>
        <begin position="278"/>
        <end position="299"/>
    </location>
</feature>
<dbReference type="KEGG" id="ngf:FRF71_07215"/>
<evidence type="ECO:0000256" key="1">
    <source>
        <dbReference type="SAM" id="MobiDB-lite"/>
    </source>
</evidence>
<evidence type="ECO:0000313" key="4">
    <source>
        <dbReference type="Proteomes" id="UP000321172"/>
    </source>
</evidence>
<keyword evidence="2" id="KW-1133">Transmembrane helix</keyword>
<protein>
    <submittedName>
        <fullName evidence="3">Uncharacterized protein</fullName>
    </submittedName>
</protein>
<dbReference type="RefSeq" id="WP_147089973.1">
    <property type="nucleotide sequence ID" value="NZ_BAABJD010000001.1"/>
</dbReference>
<sequence>MANTKSKPTKGKPISGHPLFPAVVALWFGALFGLGSLAIRPALIEGTVLKTGLDLFIPAAAPPLGVTARILIALIMASLGAAIGAALAVGLTRPRAVVPERKRTAENPCADEEPGEALNSLGLLAGRRRALAAKDEERPFEPHDLASLPGGDTQIFDVSAAMLTPVAGLDPGADAPTAEAPLDLSFFHASAPVALQLPSDGMPAPLAEREAPAMSESPQVVGTPVSEDRAPAPQPEPAPVAADLLASSALGSAPADLDMVDLARRLQESLARRRAARAKAAQQPEAEPVEPEATPAAAEEPAPIEVAVAKAIVADEPAPPAETEAETDMPDEDAFASLLSIDSSRQDSVRVEETEEPVARIEPVVIFPGQMACATVAPLRPLAAPAATAPEALDGATPAAPAIDPEEAEQALRLALANLQRISGAA</sequence>
<evidence type="ECO:0000256" key="2">
    <source>
        <dbReference type="SAM" id="Phobius"/>
    </source>
</evidence>
<accession>A0A5B8S3D5</accession>
<feature type="transmembrane region" description="Helical" evidence="2">
    <location>
        <begin position="20"/>
        <end position="39"/>
    </location>
</feature>
<organism evidence="3 4">
    <name type="scientific">Novosphingobium ginsenosidimutans</name>
    <dbReference type="NCBI Taxonomy" id="1176536"/>
    <lineage>
        <taxon>Bacteria</taxon>
        <taxon>Pseudomonadati</taxon>
        <taxon>Pseudomonadota</taxon>
        <taxon>Alphaproteobacteria</taxon>
        <taxon>Sphingomonadales</taxon>
        <taxon>Sphingomonadaceae</taxon>
        <taxon>Novosphingobium</taxon>
    </lineage>
</organism>
<dbReference type="OrthoDB" id="7511332at2"/>
<proteinExistence type="predicted"/>
<feature type="region of interest" description="Disordered" evidence="1">
    <location>
        <begin position="335"/>
        <end position="356"/>
    </location>
</feature>
<keyword evidence="2" id="KW-0472">Membrane</keyword>